<dbReference type="Gene3D" id="3.40.50.620">
    <property type="entry name" value="HUPs"/>
    <property type="match status" value="1"/>
</dbReference>
<evidence type="ECO:0000256" key="1">
    <source>
        <dbReference type="ARBA" id="ARBA00022490"/>
    </source>
</evidence>
<reference evidence="4" key="1">
    <citation type="submission" date="2019-09" db="EMBL/GenBank/DDBJ databases">
        <title>Bird 10,000 Genomes (B10K) Project - Family phase.</title>
        <authorList>
            <person name="Zhang G."/>
        </authorList>
    </citation>
    <scope>NUCLEOTIDE SEQUENCE</scope>
    <source>
        <strain evidence="4">B10K-DU-002-50</strain>
        <tissue evidence="4">Muscle</tissue>
    </source>
</reference>
<dbReference type="Pfam" id="PF10288">
    <property type="entry name" value="CTU2"/>
    <property type="match status" value="1"/>
</dbReference>
<keyword evidence="1" id="KW-0963">Cytoplasm</keyword>
<keyword evidence="2" id="KW-0819">tRNA processing</keyword>
<feature type="region of interest" description="Disordered" evidence="3">
    <location>
        <begin position="1"/>
        <end position="25"/>
    </location>
</feature>
<gene>
    <name evidence="4" type="primary">Ctu2</name>
    <name evidence="4" type="ORF">VIDMAC_R14137</name>
</gene>
<evidence type="ECO:0000313" key="4">
    <source>
        <dbReference type="EMBL" id="NXQ03927.1"/>
    </source>
</evidence>
<proteinExistence type="inferred from homology"/>
<protein>
    <submittedName>
        <fullName evidence="4">CTU2 protein</fullName>
    </submittedName>
</protein>
<dbReference type="GO" id="GO:0000049">
    <property type="term" value="F:tRNA binding"/>
    <property type="evidence" value="ECO:0007669"/>
    <property type="project" value="InterPro"/>
</dbReference>
<dbReference type="PANTHER" id="PTHR20882:SF14">
    <property type="entry name" value="CYTOPLASMIC TRNA 2-THIOLATION PROTEIN 2"/>
    <property type="match status" value="1"/>
</dbReference>
<organism evidence="4 5">
    <name type="scientific">Vidua macroura</name>
    <name type="common">Pin-tailed whydah</name>
    <dbReference type="NCBI Taxonomy" id="187451"/>
    <lineage>
        <taxon>Eukaryota</taxon>
        <taxon>Metazoa</taxon>
        <taxon>Chordata</taxon>
        <taxon>Craniata</taxon>
        <taxon>Vertebrata</taxon>
        <taxon>Euteleostomi</taxon>
        <taxon>Archelosauria</taxon>
        <taxon>Archosauria</taxon>
        <taxon>Dinosauria</taxon>
        <taxon>Saurischia</taxon>
        <taxon>Theropoda</taxon>
        <taxon>Coelurosauria</taxon>
        <taxon>Aves</taxon>
        <taxon>Neognathae</taxon>
        <taxon>Neoaves</taxon>
        <taxon>Telluraves</taxon>
        <taxon>Australaves</taxon>
        <taxon>Passeriformes</taxon>
        <taxon>Passeroidea</taxon>
        <taxon>Estrildidae</taxon>
        <taxon>Viduinae</taxon>
        <taxon>Vidua</taxon>
    </lineage>
</organism>
<dbReference type="InterPro" id="IPR014729">
    <property type="entry name" value="Rossmann-like_a/b/a_fold"/>
</dbReference>
<dbReference type="InterPro" id="IPR019407">
    <property type="entry name" value="CTU2"/>
</dbReference>
<name>A0A852EEL1_VIDMA</name>
<dbReference type="HAMAP" id="MF_03054">
    <property type="entry name" value="CTU2"/>
    <property type="match status" value="1"/>
</dbReference>
<accession>A0A852EEL1</accession>
<dbReference type="SUPFAM" id="SSF52402">
    <property type="entry name" value="Adenine nucleotide alpha hydrolases-like"/>
    <property type="match status" value="1"/>
</dbReference>
<feature type="non-terminal residue" evidence="4">
    <location>
        <position position="445"/>
    </location>
</feature>
<evidence type="ECO:0000256" key="3">
    <source>
        <dbReference type="SAM" id="MobiDB-lite"/>
    </source>
</evidence>
<evidence type="ECO:0000256" key="2">
    <source>
        <dbReference type="ARBA" id="ARBA00022694"/>
    </source>
</evidence>
<sequence length="445" mass="48298">CQGSEDRGSWKGQESPPAPEKRHPRTCMKCGQGTAALVIRVGDPFCRGCFREYFVHKFRAMLGKNRVIFPGEKVLLAVSGGPASSAMVRQVQEGLSREAAKRLRFVPGLVYVEALLPIPCTFPAPLPAPLPTPSTVSPALCQGWGAAPPGPRNGAGNVAAALALPPCLPEGAVRRQSPEQREQTLAQMETLLQATGFPYHLIHLEEALELPPSILQPGPERAGTSGPSYKEAVDSFIQQQRQDGDSGTSLPGHSAPDTPAGPPATPRLPDAAQTQELLRCFEAAATATAREELLEMLRTHLIVQTARDRGYAKVMMGESLTRVAVKLLTNLSLGRGAFLAVDTGFTDRRHGDVMVVRPMRDYTAKEIAFYNFFFGVPTVIVPPLFTKRREKPSIHQLVERFLLGLQEEFPSTISTVYRTGEKLSPEPAKASSESQRCLLCLCGLD</sequence>
<dbReference type="AlphaFoldDB" id="A0A852EEL1"/>
<evidence type="ECO:0000313" key="5">
    <source>
        <dbReference type="Proteomes" id="UP000656497"/>
    </source>
</evidence>
<dbReference type="GO" id="GO:0002143">
    <property type="term" value="P:tRNA wobble position uridine thiolation"/>
    <property type="evidence" value="ECO:0007669"/>
    <property type="project" value="TreeGrafter"/>
</dbReference>
<feature type="region of interest" description="Disordered" evidence="3">
    <location>
        <begin position="239"/>
        <end position="269"/>
    </location>
</feature>
<dbReference type="GO" id="GO:0005829">
    <property type="term" value="C:cytosol"/>
    <property type="evidence" value="ECO:0007669"/>
    <property type="project" value="TreeGrafter"/>
</dbReference>
<dbReference type="PANTHER" id="PTHR20882">
    <property type="entry name" value="CYTOPLASMIC TRNA 2-THIOLATION PROTEIN 2"/>
    <property type="match status" value="1"/>
</dbReference>
<comment type="caution">
    <text evidence="4">The sequence shown here is derived from an EMBL/GenBank/DDBJ whole genome shotgun (WGS) entry which is preliminary data.</text>
</comment>
<dbReference type="Proteomes" id="UP000656497">
    <property type="component" value="Unassembled WGS sequence"/>
</dbReference>
<feature type="compositionally biased region" description="Polar residues" evidence="3">
    <location>
        <begin position="239"/>
        <end position="251"/>
    </location>
</feature>
<dbReference type="GO" id="GO:0016783">
    <property type="term" value="F:sulfurtransferase activity"/>
    <property type="evidence" value="ECO:0007669"/>
    <property type="project" value="TreeGrafter"/>
</dbReference>
<dbReference type="EMBL" id="WBNN01023640">
    <property type="protein sequence ID" value="NXQ03927.1"/>
    <property type="molecule type" value="Genomic_DNA"/>
</dbReference>
<feature type="non-terminal residue" evidence="4">
    <location>
        <position position="1"/>
    </location>
</feature>
<keyword evidence="5" id="KW-1185">Reference proteome</keyword>